<accession>A0AB39VLW6</accession>
<dbReference type="EMBL" id="CP165628">
    <property type="protein sequence ID" value="XDU70538.1"/>
    <property type="molecule type" value="Genomic_DNA"/>
</dbReference>
<gene>
    <name evidence="1" type="ORF">AB3G37_13155</name>
</gene>
<name>A0AB39VLW6_9GAMM</name>
<organism evidence="1">
    <name type="scientific">Rouxiella sp. WC2420</name>
    <dbReference type="NCBI Taxonomy" id="3234145"/>
    <lineage>
        <taxon>Bacteria</taxon>
        <taxon>Pseudomonadati</taxon>
        <taxon>Pseudomonadota</taxon>
        <taxon>Gammaproteobacteria</taxon>
        <taxon>Enterobacterales</taxon>
        <taxon>Yersiniaceae</taxon>
        <taxon>Rouxiella</taxon>
    </lineage>
</organism>
<proteinExistence type="predicted"/>
<reference evidence="1" key="1">
    <citation type="submission" date="2024-07" db="EMBL/GenBank/DDBJ databases">
        <authorList>
            <person name="Biller S.J."/>
        </authorList>
    </citation>
    <scope>NUCLEOTIDE SEQUENCE</scope>
    <source>
        <strain evidence="1">WC2420</strain>
    </source>
</reference>
<dbReference type="RefSeq" id="WP_369788053.1">
    <property type="nucleotide sequence ID" value="NZ_CP165628.1"/>
</dbReference>
<dbReference type="AlphaFoldDB" id="A0AB39VLW6"/>
<sequence length="323" mass="33694">MDRQIVYPGAIPLDKDLLYTNKNTMIGLAKLSASLMGSSTYLRGLECTPSSPASMTVNIAEGEIYSLENIDGTAYSSLDADTVNSILKQGLILSATSFTLSAPATTGQSRNYLVQVTYTDIDTDSEVLPYYNSGNPSVAYSGPEGNGATQDTVRSGECSIALKAGVAAVTGTQITPATDNGYTAAWVITVPAGATTITTANISQAVSAPFIPASGLVDGIQKKLLTHGSDTGSANAYRVNYSPAIAALTDGMELSFKAAFSNTGASTFSQNGLTVSPIFSVGGGALKGGEIVSVKWFTEFGHLNRGDMLTSEQHRCSNEKKKF</sequence>
<evidence type="ECO:0000313" key="1">
    <source>
        <dbReference type="EMBL" id="XDU70538.1"/>
    </source>
</evidence>
<protein>
    <submittedName>
        <fullName evidence="1">Uncharacterized protein</fullName>
    </submittedName>
</protein>